<dbReference type="SUPFAM" id="SSF109604">
    <property type="entry name" value="HD-domain/PDEase-like"/>
    <property type="match status" value="1"/>
</dbReference>
<evidence type="ECO:0000313" key="2">
    <source>
        <dbReference type="EMBL" id="OGF14623.1"/>
    </source>
</evidence>
<dbReference type="Proteomes" id="UP000177691">
    <property type="component" value="Unassembled WGS sequence"/>
</dbReference>
<evidence type="ECO:0000313" key="3">
    <source>
        <dbReference type="Proteomes" id="UP000177691"/>
    </source>
</evidence>
<name>A0A1F5RKC6_9BACT</name>
<reference evidence="2 3" key="1">
    <citation type="journal article" date="2016" name="Nat. Commun.">
        <title>Thousands of microbial genomes shed light on interconnected biogeochemical processes in an aquifer system.</title>
        <authorList>
            <person name="Anantharaman K."/>
            <person name="Brown C.T."/>
            <person name="Hug L.A."/>
            <person name="Sharon I."/>
            <person name="Castelle C.J."/>
            <person name="Probst A.J."/>
            <person name="Thomas B.C."/>
            <person name="Singh A."/>
            <person name="Wilkins M.J."/>
            <person name="Karaoz U."/>
            <person name="Brodie E.L."/>
            <person name="Williams K.H."/>
            <person name="Hubbard S.S."/>
            <person name="Banfield J.F."/>
        </authorList>
    </citation>
    <scope>NUCLEOTIDE SEQUENCE [LARGE SCALE GENOMIC DNA]</scope>
</reference>
<protein>
    <recommendedName>
        <fullName evidence="1">HD/PDEase domain-containing protein</fullName>
    </recommendedName>
</protein>
<dbReference type="InterPro" id="IPR006674">
    <property type="entry name" value="HD_domain"/>
</dbReference>
<evidence type="ECO:0000259" key="1">
    <source>
        <dbReference type="SMART" id="SM00471"/>
    </source>
</evidence>
<dbReference type="InterPro" id="IPR003607">
    <property type="entry name" value="HD/PDEase_dom"/>
</dbReference>
<feature type="domain" description="HD/PDEase" evidence="1">
    <location>
        <begin position="13"/>
        <end position="120"/>
    </location>
</feature>
<sequence>MVKNDHSTKGVVGGPHDFYHALMVAQYGQMIAEGERVGELAWLAGLCHNTDYMFGEQTEERIEQYLEVVPDLSGKEKVLILEAVLNHSKKNDPADNPITVALKDADRLANSGAIHTIRAAQYFPSLPPVDLVFLFCSPTGTFRKPNSVAEHLYYCLEWEGWLRLPKAKELAARYFRERQEFLKNIKDQLRETGLYPLPAELL</sequence>
<dbReference type="SMART" id="SM00471">
    <property type="entry name" value="HDc"/>
    <property type="match status" value="1"/>
</dbReference>
<accession>A0A1F5RKC6</accession>
<gene>
    <name evidence="2" type="ORF">A3D54_01625</name>
</gene>
<dbReference type="Gene3D" id="1.10.3210.10">
    <property type="entry name" value="Hypothetical protein af1432"/>
    <property type="match status" value="1"/>
</dbReference>
<dbReference type="Pfam" id="PF01966">
    <property type="entry name" value="HD"/>
    <property type="match status" value="1"/>
</dbReference>
<dbReference type="EMBL" id="MFFU01000062">
    <property type="protein sequence ID" value="OGF14623.1"/>
    <property type="molecule type" value="Genomic_DNA"/>
</dbReference>
<dbReference type="CDD" id="cd00077">
    <property type="entry name" value="HDc"/>
    <property type="match status" value="1"/>
</dbReference>
<dbReference type="AlphaFoldDB" id="A0A1F5RKC6"/>
<proteinExistence type="predicted"/>
<comment type="caution">
    <text evidence="2">The sequence shown here is derived from an EMBL/GenBank/DDBJ whole genome shotgun (WGS) entry which is preliminary data.</text>
</comment>
<organism evidence="2 3">
    <name type="scientific">Candidatus Falkowbacteria bacterium RIFCSPHIGHO2_02_FULL_45_15</name>
    <dbReference type="NCBI Taxonomy" id="1797987"/>
    <lineage>
        <taxon>Bacteria</taxon>
        <taxon>Candidatus Falkowiibacteriota</taxon>
    </lineage>
</organism>